<evidence type="ECO:0000256" key="1">
    <source>
        <dbReference type="ARBA" id="ARBA00004613"/>
    </source>
</evidence>
<dbReference type="InterPro" id="IPR035940">
    <property type="entry name" value="CAP_sf"/>
</dbReference>
<evidence type="ECO:0000313" key="5">
    <source>
        <dbReference type="EMBL" id="KAJ3653778.1"/>
    </source>
</evidence>
<dbReference type="GO" id="GO:0005576">
    <property type="term" value="C:extracellular region"/>
    <property type="evidence" value="ECO:0007669"/>
    <property type="project" value="UniProtKB-SubCell"/>
</dbReference>
<feature type="domain" description="SCP" evidence="4">
    <location>
        <begin position="69"/>
        <end position="234"/>
    </location>
</feature>
<organism evidence="5 6">
    <name type="scientific">Zophobas morio</name>
    <dbReference type="NCBI Taxonomy" id="2755281"/>
    <lineage>
        <taxon>Eukaryota</taxon>
        <taxon>Metazoa</taxon>
        <taxon>Ecdysozoa</taxon>
        <taxon>Arthropoda</taxon>
        <taxon>Hexapoda</taxon>
        <taxon>Insecta</taxon>
        <taxon>Pterygota</taxon>
        <taxon>Neoptera</taxon>
        <taxon>Endopterygota</taxon>
        <taxon>Coleoptera</taxon>
        <taxon>Polyphaga</taxon>
        <taxon>Cucujiformia</taxon>
        <taxon>Tenebrionidae</taxon>
        <taxon>Zophobas</taxon>
    </lineage>
</organism>
<proteinExistence type="predicted"/>
<dbReference type="EMBL" id="JALNTZ010000004">
    <property type="protein sequence ID" value="KAJ3653778.1"/>
    <property type="molecule type" value="Genomic_DNA"/>
</dbReference>
<dbReference type="InterPro" id="IPR001283">
    <property type="entry name" value="CRISP-related"/>
</dbReference>
<dbReference type="PANTHER" id="PTHR10334">
    <property type="entry name" value="CYSTEINE-RICH SECRETORY PROTEIN-RELATED"/>
    <property type="match status" value="1"/>
</dbReference>
<protein>
    <recommendedName>
        <fullName evidence="4">SCP domain-containing protein</fullName>
    </recommendedName>
</protein>
<dbReference type="Pfam" id="PF00188">
    <property type="entry name" value="CAP"/>
    <property type="match status" value="1"/>
</dbReference>
<dbReference type="SMART" id="SM00198">
    <property type="entry name" value="SCP"/>
    <property type="match status" value="1"/>
</dbReference>
<gene>
    <name evidence="5" type="ORF">Zmor_013013</name>
</gene>
<evidence type="ECO:0000256" key="2">
    <source>
        <dbReference type="ARBA" id="ARBA00022525"/>
    </source>
</evidence>
<dbReference type="Proteomes" id="UP001168821">
    <property type="component" value="Unassembled WGS sequence"/>
</dbReference>
<keyword evidence="6" id="KW-1185">Reference proteome</keyword>
<feature type="chain" id="PRO_5041461499" description="SCP domain-containing protein" evidence="3">
    <location>
        <begin position="16"/>
        <end position="287"/>
    </location>
</feature>
<evidence type="ECO:0000256" key="3">
    <source>
        <dbReference type="SAM" id="SignalP"/>
    </source>
</evidence>
<keyword evidence="3" id="KW-0732">Signal</keyword>
<name>A0AA38IEW5_9CUCU</name>
<comment type="caution">
    <text evidence="5">The sequence shown here is derived from an EMBL/GenBank/DDBJ whole genome shotgun (WGS) entry which is preliminary data.</text>
</comment>
<dbReference type="AlphaFoldDB" id="A0AA38IEW5"/>
<evidence type="ECO:0000259" key="4">
    <source>
        <dbReference type="SMART" id="SM00198"/>
    </source>
</evidence>
<reference evidence="5" key="1">
    <citation type="journal article" date="2023" name="G3 (Bethesda)">
        <title>Whole genome assemblies of Zophobas morio and Tenebrio molitor.</title>
        <authorList>
            <person name="Kaur S."/>
            <person name="Stinson S.A."/>
            <person name="diCenzo G.C."/>
        </authorList>
    </citation>
    <scope>NUCLEOTIDE SEQUENCE</scope>
    <source>
        <strain evidence="5">QUZm001</strain>
    </source>
</reference>
<feature type="signal peptide" evidence="3">
    <location>
        <begin position="1"/>
        <end position="15"/>
    </location>
</feature>
<dbReference type="CDD" id="cd05380">
    <property type="entry name" value="CAP_euk"/>
    <property type="match status" value="1"/>
</dbReference>
<sequence>MLVLVFLIFLRVCLCSVVRKIDPTKIDYCEKTCTVEDPNTNKPSKVYENSACDCRANTTHTELLFQLVEFRKTMLELHNSLRNKLALGKVKHKDGSFYPNASNMRALSYSLEVEYIARCYAVKIYDDHDECRDTIKHKAVGQNVHFADSPYEPYTTTMWWWWKQFDVYNPKHIDKYELIQGVGEKAYADFTQLAWAEVYTLGCARSWNLGNYKFGRFAVLCNYESMGEGANKMGAPVYAQGPSCSGCPEGTNCNPKYTGLCGRIDQVPMDRPPYIYKRGEISTTTES</sequence>
<comment type="subcellular location">
    <subcellularLocation>
        <location evidence="1">Secreted</location>
    </subcellularLocation>
</comment>
<dbReference type="SUPFAM" id="SSF55797">
    <property type="entry name" value="PR-1-like"/>
    <property type="match status" value="1"/>
</dbReference>
<dbReference type="InterPro" id="IPR014044">
    <property type="entry name" value="CAP_dom"/>
</dbReference>
<accession>A0AA38IEW5</accession>
<dbReference type="Gene3D" id="3.40.33.10">
    <property type="entry name" value="CAP"/>
    <property type="match status" value="1"/>
</dbReference>
<keyword evidence="2" id="KW-0964">Secreted</keyword>
<evidence type="ECO:0000313" key="6">
    <source>
        <dbReference type="Proteomes" id="UP001168821"/>
    </source>
</evidence>